<name>A0AAD6ZQA6_9AGAR</name>
<organism evidence="4 5">
    <name type="scientific">Mycena albidolilacea</name>
    <dbReference type="NCBI Taxonomy" id="1033008"/>
    <lineage>
        <taxon>Eukaryota</taxon>
        <taxon>Fungi</taxon>
        <taxon>Dikarya</taxon>
        <taxon>Basidiomycota</taxon>
        <taxon>Agaricomycotina</taxon>
        <taxon>Agaricomycetes</taxon>
        <taxon>Agaricomycetidae</taxon>
        <taxon>Agaricales</taxon>
        <taxon>Marasmiineae</taxon>
        <taxon>Mycenaceae</taxon>
        <taxon>Mycena</taxon>
    </lineage>
</organism>
<dbReference type="Pfam" id="PF12799">
    <property type="entry name" value="LRR_4"/>
    <property type="match status" value="1"/>
</dbReference>
<feature type="region of interest" description="Disordered" evidence="3">
    <location>
        <begin position="293"/>
        <end position="323"/>
    </location>
</feature>
<comment type="caution">
    <text evidence="4">The sequence shown here is derived from an EMBL/GenBank/DDBJ whole genome shotgun (WGS) entry which is preliminary data.</text>
</comment>
<accession>A0AAD6ZQA6</accession>
<dbReference type="GO" id="GO:0005737">
    <property type="term" value="C:cytoplasm"/>
    <property type="evidence" value="ECO:0007669"/>
    <property type="project" value="TreeGrafter"/>
</dbReference>
<proteinExistence type="predicted"/>
<dbReference type="SUPFAM" id="SSF52058">
    <property type="entry name" value="L domain-like"/>
    <property type="match status" value="1"/>
</dbReference>
<dbReference type="InterPro" id="IPR003591">
    <property type="entry name" value="Leu-rich_rpt_typical-subtyp"/>
</dbReference>
<dbReference type="InterPro" id="IPR050216">
    <property type="entry name" value="LRR_domain-containing"/>
</dbReference>
<evidence type="ECO:0000256" key="2">
    <source>
        <dbReference type="ARBA" id="ARBA00022737"/>
    </source>
</evidence>
<dbReference type="EMBL" id="JARIHO010000033">
    <property type="protein sequence ID" value="KAJ7334086.1"/>
    <property type="molecule type" value="Genomic_DNA"/>
</dbReference>
<sequence>MFNVAQDTRWSYSSPSPPSSPTAYDDSSPAPSPDPDPAAFSNDYADGEPSRASPPMDPFAASANRAWIPPEYEKGAKKYRQVSPSSPPRTRSKKPRLLGPESSLETVVSLPPRVFAPQTEEEKEAAIWDAAITKLFDAGNGTVLLEQSNLTCFPDKFIDDLSNFYVAPETVESLNSTRHSPVIAPREFSRSITAPAILSRMPDRIVGSARQEIRLYLAGNQISRLPVQLLGVKKMTILSLRNNQLTSLPPEIQQLQNLHTLNIAGNRLEYLPAEILGMTLKILTVFPNRFKEQPMGRSTSSRRPFHREKSQGRVAVSPTSRPSQRIPSLVELSLRSLFSTGSANPTNHAERRIEKYYELPLCEADVDLGSSGSGKKEFRQVIPPHLRRILDAIHPGSVDTDASWEPVDEPPSLGLCPSPRHLHRASVFVTPAEERYTWETVVAGVDVGGSVPLKWRGCLCGCLDFLDAEVELETPSKVVEVPTEMDVDGEQQVVTRMQFGPLGTDDFEDDG</sequence>
<keyword evidence="5" id="KW-1185">Reference proteome</keyword>
<evidence type="ECO:0000313" key="5">
    <source>
        <dbReference type="Proteomes" id="UP001218218"/>
    </source>
</evidence>
<evidence type="ECO:0000256" key="3">
    <source>
        <dbReference type="SAM" id="MobiDB-lite"/>
    </source>
</evidence>
<dbReference type="PANTHER" id="PTHR48051">
    <property type="match status" value="1"/>
</dbReference>
<evidence type="ECO:0000256" key="1">
    <source>
        <dbReference type="ARBA" id="ARBA00022614"/>
    </source>
</evidence>
<dbReference type="AlphaFoldDB" id="A0AAD6ZQA6"/>
<dbReference type="InterPro" id="IPR025875">
    <property type="entry name" value="Leu-rich_rpt_4"/>
</dbReference>
<dbReference type="InterPro" id="IPR032675">
    <property type="entry name" value="LRR_dom_sf"/>
</dbReference>
<keyword evidence="2" id="KW-0677">Repeat</keyword>
<gene>
    <name evidence="4" type="ORF">DFH08DRAFT_880113</name>
</gene>
<dbReference type="Proteomes" id="UP001218218">
    <property type="component" value="Unassembled WGS sequence"/>
</dbReference>
<dbReference type="PANTHER" id="PTHR48051:SF1">
    <property type="entry name" value="RAS SUPPRESSOR PROTEIN 1"/>
    <property type="match status" value="1"/>
</dbReference>
<feature type="region of interest" description="Disordered" evidence="3">
    <location>
        <begin position="1"/>
        <end position="103"/>
    </location>
</feature>
<evidence type="ECO:0000313" key="4">
    <source>
        <dbReference type="EMBL" id="KAJ7334086.1"/>
    </source>
</evidence>
<feature type="compositionally biased region" description="Polar residues" evidence="3">
    <location>
        <begin position="1"/>
        <end position="10"/>
    </location>
</feature>
<reference evidence="4" key="1">
    <citation type="submission" date="2023-03" db="EMBL/GenBank/DDBJ databases">
        <title>Massive genome expansion in bonnet fungi (Mycena s.s.) driven by repeated elements and novel gene families across ecological guilds.</title>
        <authorList>
            <consortium name="Lawrence Berkeley National Laboratory"/>
            <person name="Harder C.B."/>
            <person name="Miyauchi S."/>
            <person name="Viragh M."/>
            <person name="Kuo A."/>
            <person name="Thoen E."/>
            <person name="Andreopoulos B."/>
            <person name="Lu D."/>
            <person name="Skrede I."/>
            <person name="Drula E."/>
            <person name="Henrissat B."/>
            <person name="Morin E."/>
            <person name="Kohler A."/>
            <person name="Barry K."/>
            <person name="LaButti K."/>
            <person name="Morin E."/>
            <person name="Salamov A."/>
            <person name="Lipzen A."/>
            <person name="Mereny Z."/>
            <person name="Hegedus B."/>
            <person name="Baldrian P."/>
            <person name="Stursova M."/>
            <person name="Weitz H."/>
            <person name="Taylor A."/>
            <person name="Grigoriev I.V."/>
            <person name="Nagy L.G."/>
            <person name="Martin F."/>
            <person name="Kauserud H."/>
        </authorList>
    </citation>
    <scope>NUCLEOTIDE SEQUENCE</scope>
    <source>
        <strain evidence="4">CBHHK002</strain>
    </source>
</reference>
<protein>
    <submittedName>
        <fullName evidence="4">Uncharacterized protein</fullName>
    </submittedName>
</protein>
<dbReference type="SMART" id="SM00369">
    <property type="entry name" value="LRR_TYP"/>
    <property type="match status" value="2"/>
</dbReference>
<keyword evidence="1" id="KW-0433">Leucine-rich repeat</keyword>
<dbReference type="Gene3D" id="3.80.10.10">
    <property type="entry name" value="Ribonuclease Inhibitor"/>
    <property type="match status" value="1"/>
</dbReference>